<accession>A0ABW8RI22</accession>
<feature type="domain" description="Transposon Tn7 transposition protein TnsD C-terminal" evidence="1">
    <location>
        <begin position="10"/>
        <end position="70"/>
    </location>
</feature>
<keyword evidence="3" id="KW-1185">Reference proteome</keyword>
<evidence type="ECO:0000313" key="3">
    <source>
        <dbReference type="Proteomes" id="UP001623041"/>
    </source>
</evidence>
<name>A0ABW8RI22_9BACI</name>
<reference evidence="2 3" key="1">
    <citation type="submission" date="2024-11" db="EMBL/GenBank/DDBJ databases">
        <authorList>
            <person name="Lucas J.A."/>
        </authorList>
    </citation>
    <scope>NUCLEOTIDE SEQUENCE [LARGE SCALE GENOMIC DNA]</scope>
    <source>
        <strain evidence="2 3">Z 5.4</strain>
    </source>
</reference>
<evidence type="ECO:0000313" key="2">
    <source>
        <dbReference type="EMBL" id="MFK9092084.1"/>
    </source>
</evidence>
<gene>
    <name evidence="2" type="ORF">ACJEBI_11400</name>
</gene>
<dbReference type="RefSeq" id="WP_406580818.1">
    <property type="nucleotide sequence ID" value="NZ_JBJHQH010000007.1"/>
</dbReference>
<dbReference type="InterPro" id="IPR032750">
    <property type="entry name" value="TnsD_C"/>
</dbReference>
<protein>
    <submittedName>
        <fullName evidence="2">TnsD family Tn7-like transposition protein</fullName>
    </submittedName>
</protein>
<proteinExistence type="predicted"/>
<organism evidence="2 3">
    <name type="scientific">Bacillus salipaludis</name>
    <dbReference type="NCBI Taxonomy" id="2547811"/>
    <lineage>
        <taxon>Bacteria</taxon>
        <taxon>Bacillati</taxon>
        <taxon>Bacillota</taxon>
        <taxon>Bacilli</taxon>
        <taxon>Bacillales</taxon>
        <taxon>Bacillaceae</taxon>
        <taxon>Bacillus</taxon>
    </lineage>
</organism>
<comment type="caution">
    <text evidence="2">The sequence shown here is derived from an EMBL/GenBank/DDBJ whole genome shotgun (WGS) entry which is preliminary data.</text>
</comment>
<sequence length="133" mass="15703">MFFLPKEESADTVDWEKRDEECLELAKEAVKRILTKEGKQVRVTPLSIRRTIGAGRWFEKKKLVKTHKYLEEVSENINNFRIRKIKWAINEMIQNGLSLTLYKIQRYAGFDGNSDEVRRLVFKILDNNNNSLV</sequence>
<dbReference type="Proteomes" id="UP001623041">
    <property type="component" value="Unassembled WGS sequence"/>
</dbReference>
<dbReference type="EMBL" id="JBJHQH010000007">
    <property type="protein sequence ID" value="MFK9092084.1"/>
    <property type="molecule type" value="Genomic_DNA"/>
</dbReference>
<dbReference type="Pfam" id="PF15978">
    <property type="entry name" value="TnsD"/>
    <property type="match status" value="1"/>
</dbReference>
<evidence type="ECO:0000259" key="1">
    <source>
        <dbReference type="Pfam" id="PF15978"/>
    </source>
</evidence>